<dbReference type="Proteomes" id="UP001231649">
    <property type="component" value="Chromosome 9"/>
</dbReference>
<name>A0ACC2QZD2_9NEOP</name>
<keyword evidence="2" id="KW-1185">Reference proteome</keyword>
<sequence>MMSMIWVVLLVALTGSHLGHCSPLRSTPQTYPHDASSQSRLEGWGSQGSMYAAVPALALLITAVGLLLGCTWCYRHKDCKPNEGADNQLFTASATHLHDGRRAHPPDSGFVEPVNNNISEDNNNGPISLREMQNIANNNAAAYIVSENEERNRVSRESVVEFEPLPTGIRVADPLEHCADWFGDEDFPRNRLQYLREIGRGWFGRVVEGEIEDNGSTSTVAVKILNQNASLEDKARFLDEARMYRDVRHENVLAFVTKCLQEDPWILIFELCSMDLQQYLVVNRPKMAILNEGGVPLRLMCDVSAALAHLHSRGYLYGNVWCGSVLVRGAADSARAVLGRYASAEPPYDLSAPETRTHPPVYTARSESWSLGTLVWEVCAWGAAPPAAPPPLPDLPCPYRNHLYQVMQLCWNPNPEGRPTSAQVHALINHLYTSRCDASSHSAHDDGYGSADFEERWQRLKPNTIPKLDEHRAIVHAPSTSMASHFTTSEQDLNTHIQDSLSVDMDTAVSRSSSIMSDKDMSVQIKSESLTNLHGSLEDVRNIYLTHNETAALECHQGNIGLEDAREKEQDRSDASMDPWLKDIIAGSTDDVSYYKDVSDVIKNLDNILNSEKTSSSESSHQASPSRDNLSLDCKKDYPMQSSMVKSPGITNFQNILDTGFSSKSEDAETGEEDDLDRDTIGTLSHSFERHSEVDTTSQHTLENLTPDTPIKDVDVVTRIEIQVQVERDLTPDIIVDNKTHTELPNENKIVSSDSEVPKLKELCVASIPSASENEQLNVIKDCQTSCDSNLKEISTDIKNETKSIEDVGKLNEGTTPHKVESKDSLDKSELEQMVDDIFLPIMVHGMSTSKIDQSSEELSDEKQGEKSVEDLISDTNVGSDIEEVLVSDLIKVTESSKSLEESKEDSLGDLSDLETSDPLSPEQTPEPVQSMNIIESSNLNETKETEIPTIVVEEVKSPSPELPPEIVQNIFKDENVTVDTQTESATVEEQIENAMIEDKETNVVSGIDENQSAIATEESTKEQVMNDTPESINKSISQEVLTETVQPTEIYSNLVSKPETNISREVIDFIMEERKIASSHAVKNASNAEVTLPKEETMEKDFDIIAEKELEESLVAVEEPKVENIIFLKNELKDANVNEVSKAIDEVVPLVQGEKTTADPKEIVIENIETLEKDKITPEEIQNARSDEEPHVDTELIEVSNKTFVVSEENLNKDLPLITDEEKCNADMIAINKMEIGELNISQDEIKNVSEESLSKVEQTVHENFPNLKTDHNEETLISVIANKSIETAKFEEVIVDEVPLKSAETVKESINTVEIENVEAIPKIEDTVTSMIISQENDQKTADDNVPRSVYHEAVAGPSTVYMDLINDTNNELLNDNALDNNVRNVIKSCLEDSTTDNSCTIIRNESTEYLDPPSFGVKEVDNFLHMERVFNSQNAEVVSSTPLASDSSYDVNSTIENSVKETQIMSETKIPADYGMGMSFTKLEQKYVPDSLSPFESPTKSHHTDTYDENSSVVLGPFENCTLELFKGVKSTELVDLPKEELLAFSSNFSEMNLETPSPLRDGNFLNEVPDIVHDDLQFDDIQSLSEKQSDPQTETDSGNSGTEKRISPLTPPNSPGVFLASTSQQKYVVDIDLTPEVLPVDPDLSLQKEIELNQIELQITSKIAMAENENNMNIEYSGPLTVEGLVSDEEMMMRESDALPESYLAGNGGSVEDLREDLTLDEECVKALRNELELKLPLAQVAAIEPPCEQEQEWSAELPPPPELIVSYPGALSPIAEETGQQLSAYENDMNWNLSTRTESSESYPEPCNNSTDDVTELPTGAQSGTHDTYTVQSRAHDRDNTYTLHRDVDLVSSREITMSADSLNASPFKKPIPDTDVESPIDDKTYTKEEEKESLERISQVSPFLLSPTTDTSAPDTDNLDNATGVSTLSKTTLPTDAKLSKPSETQCLSKATSIDSWCSNDTLYNVEENFDDLAMDPEDVPEFEPEKGEGNSESTDTLTHNEDEKEASHCSTYIIHDSKSDACETFSPDSITANDNYTYTKVKTENAGTTPSVLTKSDLNDSTKNTTKDLAYGTLMSGMPSYSNCTTEVASGFEDWKVAQPEMVRKSPMPGDADMTPPNPAEDKVLDVTSPQLATEPCLKKMESVDISCLQDNLIDSQNRTEIPETEVLIVQTESPNYNYKNMEPSVTSTPLTDLLDDATDVEGIPMRLPEGNTESPEDSVNFQTFLQSAEVRPQDLSSNASNEGVTHDTEVLLEGDSKTLSRNSNRDSLAVSERTPTYSDFENSAVSKPQDVNSRDKSSQSMESGISSEDFQRFETSVRSRPQDLSSLIDASSLLLKSERMSSELAMGSLATDFDQTSHSESREIANEPQSQTSPPIVTNLNESHSLVNFREPIFLINFDADDETEQPHSIIITETTMDAFKESPSRSYDSSDMRILEVNHSYDPHTSRFQGHDDFEKLLENKINGELDLNEEENLMNSEHLSPKVETVSEKTDTTVNSIFLTEIHKVSPNTSKSSDKRVKVNDVNCNGGSEKFATVNFLNETFEELIESNVDDDTKDLKTEEPPSEEVAPKSPETPLVEELEVLESPKESKSIKDELQEIGELTNGVAEENDRMTVVTEDFLQNEKKFCTLDSYFPMLSDIRFTGPATEIMSTSFTQDSPTSPTSAESADKRDTAAELLKEWDSDSDSHTSNSSSGEFIWKQRTGESRNNSSGGERHGSPPAGSAGSGASDASADSGSGSEGDEVEFVPSSWDCRAAPSKSSLRSLEATPENKKRVVFKRQKYHCVYEYPREVADIEAHSPAAYLPDLSTYSEWDPTSVEEAELGYGQLFGAPSPLDLYPLRAGIAFGADYDEDFFISSSARPFESLGIMSTTSQFFPGKHVKPSLLERDLSDDLTEDFPPPPSPLPTTTLMQTRTPSLDFTTPDSGVEDITPGSTTDEDFKKKLPETELTWRPVDSASSSESVSPSSPGGEALGGLRHTRDKLKLDLPPSPHIPSPRHNRVFNFVLDKPKRREDRPAEIGSTPLVMTDDTPIVTTSLPLQKDCEDLPVPEPTFSTFGKSPPKVEPEQKLILTDEVEENNTEVKVESPKVVEAVKGEGTVLDSGDEDSGIESSSKATLERNKTNVS</sequence>
<reference evidence="1" key="1">
    <citation type="submission" date="2023-03" db="EMBL/GenBank/DDBJ databases">
        <title>Chromosome-level genomes of two armyworms, Mythimna separata and Mythimna loreyi, provide insights into the biosynthesis and reception of sex pheromones.</title>
        <authorList>
            <person name="Zhao H."/>
        </authorList>
    </citation>
    <scope>NUCLEOTIDE SEQUENCE</scope>
    <source>
        <strain evidence="1">BeijingLab</strain>
    </source>
</reference>
<gene>
    <name evidence="1" type="ORF">PYW08_016320</name>
</gene>
<protein>
    <submittedName>
        <fullName evidence="1">Uncharacterized protein</fullName>
    </submittedName>
</protein>
<proteinExistence type="predicted"/>
<dbReference type="EMBL" id="CM056785">
    <property type="protein sequence ID" value="KAJ8727935.1"/>
    <property type="molecule type" value="Genomic_DNA"/>
</dbReference>
<comment type="caution">
    <text evidence="1">The sequence shown here is derived from an EMBL/GenBank/DDBJ whole genome shotgun (WGS) entry which is preliminary data.</text>
</comment>
<evidence type="ECO:0000313" key="2">
    <source>
        <dbReference type="Proteomes" id="UP001231649"/>
    </source>
</evidence>
<evidence type="ECO:0000313" key="1">
    <source>
        <dbReference type="EMBL" id="KAJ8727935.1"/>
    </source>
</evidence>
<organism evidence="1 2">
    <name type="scientific">Mythimna loreyi</name>
    <dbReference type="NCBI Taxonomy" id="667449"/>
    <lineage>
        <taxon>Eukaryota</taxon>
        <taxon>Metazoa</taxon>
        <taxon>Ecdysozoa</taxon>
        <taxon>Arthropoda</taxon>
        <taxon>Hexapoda</taxon>
        <taxon>Insecta</taxon>
        <taxon>Pterygota</taxon>
        <taxon>Neoptera</taxon>
        <taxon>Endopterygota</taxon>
        <taxon>Lepidoptera</taxon>
        <taxon>Glossata</taxon>
        <taxon>Ditrysia</taxon>
        <taxon>Noctuoidea</taxon>
        <taxon>Noctuidae</taxon>
        <taxon>Noctuinae</taxon>
        <taxon>Hadenini</taxon>
        <taxon>Mythimna</taxon>
    </lineage>
</organism>
<accession>A0ACC2QZD2</accession>